<gene>
    <name evidence="2" type="ORF">ULMS_21870</name>
</gene>
<organism evidence="2 3">
    <name type="scientific">Patiriisocius marinistellae</name>
    <dbReference type="NCBI Taxonomy" id="2494560"/>
    <lineage>
        <taxon>Bacteria</taxon>
        <taxon>Pseudomonadati</taxon>
        <taxon>Bacteroidota</taxon>
        <taxon>Flavobacteriia</taxon>
        <taxon>Flavobacteriales</taxon>
        <taxon>Flavobacteriaceae</taxon>
        <taxon>Patiriisocius</taxon>
    </lineage>
</organism>
<name>A0A5J4G1W9_9FLAO</name>
<dbReference type="InterPro" id="IPR011635">
    <property type="entry name" value="CARDB"/>
</dbReference>
<dbReference type="AlphaFoldDB" id="A0A5J4G1W9"/>
<protein>
    <recommendedName>
        <fullName evidence="1">CARDB domain-containing protein</fullName>
    </recommendedName>
</protein>
<dbReference type="Pfam" id="PF13585">
    <property type="entry name" value="CHU_C"/>
    <property type="match status" value="1"/>
</dbReference>
<dbReference type="Proteomes" id="UP000326994">
    <property type="component" value="Unassembled WGS sequence"/>
</dbReference>
<dbReference type="InterPro" id="IPR013783">
    <property type="entry name" value="Ig-like_fold"/>
</dbReference>
<proteinExistence type="predicted"/>
<dbReference type="Pfam" id="PF07705">
    <property type="entry name" value="CARDB"/>
    <property type="match status" value="1"/>
</dbReference>
<sequence>MLFFCFTGISEAQDVELYQQFNGQYDYLAFGNTLNTGENTGATPPTPCVILTSSSAQFELQPGQELIAAYLYWAGSGTGDLQVNFNGTQVTSERTFSDNLGPDLVYFAAFADVTSIIAASGNGTYTLSELDLTDVIADYCGNTTNFAGWAVTVIYEDATLPLNQVSIFDGLESVSSANNSLSIELNNLNVLDNVGARIGFTAWEGDQSLAVMEQLFINGNLISNPPLNPSDNAFNGTNSFTNQNNIYNMDIDTYSIENNINPGDTSALISLTSGQDFVMINNVITVLNSELPDATITIDNTVGGTLCGNRNITVEYTVYNINSTDELPANTPIAFYVNNTIIGQTQTTAIIPIGGQETGSINLTVPENLGPDFALRTAVDDNGNGTSTINEINEDNNEFSLDFHLLEFPNLNALEDLERCDAVGIELFNLNDALDQVDPSLIITFHLTQDDAINNINPILDPINFENTENPQTIYVRADNTECNITDSFTVEVIVCPIPDATIELADNLTACRGREFNFDYTVFNTLGTATLPPETPIAFYTEGMLIGQTITQNPIAIGGSEIGNITIEFNETTPDNFFIIAIVDDLGTGIGVVEELDETNNEFMSSVSFASIPAITNLPNLMECNIGYGSAIFDLTVQDNLISNNNEDIINYFTSPENAIANQFQIEIPAAYQSSGGIQTIYVRLDTEICFTLAQFMVITENCPPNIPQGISPNNDNLNDKFEITGLLNIFENFELKIYSREGNIIYEGKHEDGLWDAIPNTGIFYEENLVPVGTYFYVLFLNDEQYPDALTGWVYINY</sequence>
<reference evidence="2 3" key="1">
    <citation type="submission" date="2019-08" db="EMBL/GenBank/DDBJ databases">
        <title>Ulvibacter marinistellae sp. nov., isolated from a starfish, Patiria pectinifera.</title>
        <authorList>
            <person name="Kawano K."/>
            <person name="Ushijima N."/>
            <person name="Kihara M."/>
            <person name="Itoh H."/>
        </authorList>
    </citation>
    <scope>NUCLEOTIDE SEQUENCE [LARGE SCALE GENOMIC DNA]</scope>
    <source>
        <strain evidence="2 3">KK4</strain>
    </source>
</reference>
<comment type="caution">
    <text evidence="2">The sequence shown here is derived from an EMBL/GenBank/DDBJ whole genome shotgun (WGS) entry which is preliminary data.</text>
</comment>
<keyword evidence="3" id="KW-1185">Reference proteome</keyword>
<feature type="domain" description="CARDB" evidence="1">
    <location>
        <begin position="299"/>
        <end position="400"/>
    </location>
</feature>
<accession>A0A5J4G1W9</accession>
<evidence type="ECO:0000313" key="3">
    <source>
        <dbReference type="Proteomes" id="UP000326994"/>
    </source>
</evidence>
<evidence type="ECO:0000259" key="1">
    <source>
        <dbReference type="Pfam" id="PF07705"/>
    </source>
</evidence>
<dbReference type="Gene3D" id="2.60.40.10">
    <property type="entry name" value="Immunoglobulins"/>
    <property type="match status" value="2"/>
</dbReference>
<evidence type="ECO:0000313" key="2">
    <source>
        <dbReference type="EMBL" id="GEQ86679.1"/>
    </source>
</evidence>
<dbReference type="EMBL" id="BKCF01000004">
    <property type="protein sequence ID" value="GEQ86679.1"/>
    <property type="molecule type" value="Genomic_DNA"/>
</dbReference>